<proteinExistence type="predicted"/>
<accession>A0A369I0S3</accession>
<gene>
    <name evidence="5" type="ORF">DVG78_28575</name>
</gene>
<dbReference type="GO" id="GO:0003677">
    <property type="term" value="F:DNA binding"/>
    <property type="evidence" value="ECO:0007669"/>
    <property type="project" value="UniProtKB-KW"/>
</dbReference>
<evidence type="ECO:0000256" key="3">
    <source>
        <dbReference type="ARBA" id="ARBA00023163"/>
    </source>
</evidence>
<evidence type="ECO:0000256" key="1">
    <source>
        <dbReference type="ARBA" id="ARBA00023015"/>
    </source>
</evidence>
<dbReference type="Proteomes" id="UP000253141">
    <property type="component" value="Unassembled WGS sequence"/>
</dbReference>
<organism evidence="5 6">
    <name type="scientific">Runella aurantiaca</name>
    <dbReference type="NCBI Taxonomy" id="2282308"/>
    <lineage>
        <taxon>Bacteria</taxon>
        <taxon>Pseudomonadati</taxon>
        <taxon>Bacteroidota</taxon>
        <taxon>Cytophagia</taxon>
        <taxon>Cytophagales</taxon>
        <taxon>Spirosomataceae</taxon>
        <taxon>Runella</taxon>
    </lineage>
</organism>
<dbReference type="AlphaFoldDB" id="A0A369I0S3"/>
<sequence length="126" mass="14684">MHNKTECSAFVIPIRDCLDILSGKWKLPILGALMEGKKRFKELERSIPNITPRMLSKELRELEINQLVKRTVYDTVPVTVEYEMAPYGHSLKKVLMEMKEWGAQHRKRIMTTDTPIETEELDVVEV</sequence>
<keyword evidence="6" id="KW-1185">Reference proteome</keyword>
<dbReference type="EMBL" id="QPIW01000042">
    <property type="protein sequence ID" value="RDB02480.1"/>
    <property type="molecule type" value="Genomic_DNA"/>
</dbReference>
<comment type="caution">
    <text evidence="5">The sequence shown here is derived from an EMBL/GenBank/DDBJ whole genome shotgun (WGS) entry which is preliminary data.</text>
</comment>
<feature type="domain" description="HTH hxlR-type" evidence="4">
    <location>
        <begin position="7"/>
        <end position="110"/>
    </location>
</feature>
<dbReference type="InterPro" id="IPR036390">
    <property type="entry name" value="WH_DNA-bd_sf"/>
</dbReference>
<protein>
    <submittedName>
        <fullName evidence="5">Transcriptional regulator</fullName>
    </submittedName>
</protein>
<dbReference type="InterPro" id="IPR002577">
    <property type="entry name" value="HTH_HxlR"/>
</dbReference>
<keyword evidence="1" id="KW-0805">Transcription regulation</keyword>
<dbReference type="RefSeq" id="WP_114464429.1">
    <property type="nucleotide sequence ID" value="NZ_QPIW01000042.1"/>
</dbReference>
<evidence type="ECO:0000259" key="4">
    <source>
        <dbReference type="PROSITE" id="PS51118"/>
    </source>
</evidence>
<keyword evidence="3" id="KW-0804">Transcription</keyword>
<dbReference type="Pfam" id="PF01638">
    <property type="entry name" value="HxlR"/>
    <property type="match status" value="1"/>
</dbReference>
<name>A0A369I0S3_9BACT</name>
<dbReference type="Gene3D" id="1.10.10.10">
    <property type="entry name" value="Winged helix-like DNA-binding domain superfamily/Winged helix DNA-binding domain"/>
    <property type="match status" value="1"/>
</dbReference>
<dbReference type="InterPro" id="IPR036388">
    <property type="entry name" value="WH-like_DNA-bd_sf"/>
</dbReference>
<evidence type="ECO:0000313" key="6">
    <source>
        <dbReference type="Proteomes" id="UP000253141"/>
    </source>
</evidence>
<dbReference type="SUPFAM" id="SSF46785">
    <property type="entry name" value="Winged helix' DNA-binding domain"/>
    <property type="match status" value="1"/>
</dbReference>
<keyword evidence="2" id="KW-0238">DNA-binding</keyword>
<dbReference type="PANTHER" id="PTHR33204:SF29">
    <property type="entry name" value="TRANSCRIPTIONAL REGULATOR"/>
    <property type="match status" value="1"/>
</dbReference>
<reference evidence="5 6" key="1">
    <citation type="submission" date="2018-07" db="EMBL/GenBank/DDBJ databases">
        <title>Genome analysis of Runella aurantiaca.</title>
        <authorList>
            <person name="Yang X."/>
        </authorList>
    </citation>
    <scope>NUCLEOTIDE SEQUENCE [LARGE SCALE GENOMIC DNA]</scope>
    <source>
        <strain evidence="5 6">YX9</strain>
    </source>
</reference>
<evidence type="ECO:0000313" key="5">
    <source>
        <dbReference type="EMBL" id="RDB02480.1"/>
    </source>
</evidence>
<dbReference type="PROSITE" id="PS51118">
    <property type="entry name" value="HTH_HXLR"/>
    <property type="match status" value="1"/>
</dbReference>
<dbReference type="OrthoDB" id="769662at2"/>
<evidence type="ECO:0000256" key="2">
    <source>
        <dbReference type="ARBA" id="ARBA00023125"/>
    </source>
</evidence>
<dbReference type="PANTHER" id="PTHR33204">
    <property type="entry name" value="TRANSCRIPTIONAL REGULATOR, MARR FAMILY"/>
    <property type="match status" value="1"/>
</dbReference>